<dbReference type="InterPro" id="IPR000597">
    <property type="entry name" value="Ribosomal_uL3"/>
</dbReference>
<dbReference type="PANTHER" id="PTHR11229:SF16">
    <property type="entry name" value="LARGE RIBOSOMAL SUBUNIT PROTEIN UL3C"/>
    <property type="match status" value="1"/>
</dbReference>
<evidence type="ECO:0000313" key="10">
    <source>
        <dbReference type="EMBL" id="BAI81227.1"/>
    </source>
</evidence>
<keyword evidence="4 7" id="KW-0689">Ribosomal protein</keyword>
<organism evidence="10 11">
    <name type="scientific">Deferribacter desulfuricans (strain DSM 14783 / JCM 11476 / NBRC 101012 / SSM1)</name>
    <dbReference type="NCBI Taxonomy" id="639282"/>
    <lineage>
        <taxon>Bacteria</taxon>
        <taxon>Pseudomonadati</taxon>
        <taxon>Deferribacterota</taxon>
        <taxon>Deferribacteres</taxon>
        <taxon>Deferribacterales</taxon>
        <taxon>Deferribacteraceae</taxon>
        <taxon>Deferribacter</taxon>
    </lineage>
</organism>
<dbReference type="EMBL" id="AP011529">
    <property type="protein sequence ID" value="BAI81227.1"/>
    <property type="molecule type" value="Genomic_DNA"/>
</dbReference>
<comment type="subunit">
    <text evidence="7 9">Part of the 50S ribosomal subunit. Forms a cluster with proteins L14 and L19.</text>
</comment>
<dbReference type="InterPro" id="IPR009000">
    <property type="entry name" value="Transl_B-barrel_sf"/>
</dbReference>
<dbReference type="GO" id="GO:0006412">
    <property type="term" value="P:translation"/>
    <property type="evidence" value="ECO:0007669"/>
    <property type="project" value="UniProtKB-UniRule"/>
</dbReference>
<comment type="function">
    <text evidence="7 9">One of the primary rRNA binding proteins, it binds directly near the 3'-end of the 23S rRNA, where it nucleates assembly of the 50S subunit.</text>
</comment>
<dbReference type="FunFam" id="3.30.160.810:FF:000001">
    <property type="entry name" value="50S ribosomal protein L3"/>
    <property type="match status" value="1"/>
</dbReference>
<sequence length="214" mass="23303">MLSGLLGKKIGMTQVFTSEGLVIPVTVLQVGPCVVVQKKVKEKDGYNALQIGFEKVTKLKKVNKPMLGHFKKHNVEPLKYLKEVKVDNPDEFNEGQEITVEIFNEGDFVDVQGISKGKGFQGVMKRHGFAGGPASHGSNFHRAPGSVGMCEFPGETPKGRKMPGRMGGEKVTVMGLEVVKVIPDKNLVLVKGAVPGHNNSLVYVRKAVKVRKRA</sequence>
<keyword evidence="2 7" id="KW-0699">rRNA-binding</keyword>
<dbReference type="InterPro" id="IPR019926">
    <property type="entry name" value="Ribosomal_uL3_CS"/>
</dbReference>
<evidence type="ECO:0000313" key="11">
    <source>
        <dbReference type="Proteomes" id="UP000001520"/>
    </source>
</evidence>
<dbReference type="RefSeq" id="WP_013008473.1">
    <property type="nucleotide sequence ID" value="NC_013939.1"/>
</dbReference>
<dbReference type="SUPFAM" id="SSF50447">
    <property type="entry name" value="Translation proteins"/>
    <property type="match status" value="1"/>
</dbReference>
<evidence type="ECO:0000256" key="1">
    <source>
        <dbReference type="ARBA" id="ARBA00006540"/>
    </source>
</evidence>
<evidence type="ECO:0000256" key="8">
    <source>
        <dbReference type="RuleBase" id="RU003905"/>
    </source>
</evidence>
<dbReference type="HOGENOM" id="CLU_044142_4_1_0"/>
<evidence type="ECO:0000256" key="5">
    <source>
        <dbReference type="ARBA" id="ARBA00023274"/>
    </source>
</evidence>
<dbReference type="AlphaFoldDB" id="D3P937"/>
<dbReference type="Proteomes" id="UP000001520">
    <property type="component" value="Chromosome"/>
</dbReference>
<evidence type="ECO:0000256" key="4">
    <source>
        <dbReference type="ARBA" id="ARBA00022980"/>
    </source>
</evidence>
<dbReference type="PROSITE" id="PS00474">
    <property type="entry name" value="RIBOSOMAL_L3"/>
    <property type="match status" value="1"/>
</dbReference>
<keyword evidence="5 7" id="KW-0687">Ribonucleoprotein</keyword>
<evidence type="ECO:0000256" key="3">
    <source>
        <dbReference type="ARBA" id="ARBA00022884"/>
    </source>
</evidence>
<dbReference type="Gene3D" id="3.30.160.810">
    <property type="match status" value="1"/>
</dbReference>
<proteinExistence type="inferred from homology"/>
<keyword evidence="11" id="KW-1185">Reference proteome</keyword>
<dbReference type="InterPro" id="IPR019927">
    <property type="entry name" value="Ribosomal_uL3_bac/org-type"/>
</dbReference>
<dbReference type="Pfam" id="PF00297">
    <property type="entry name" value="Ribosomal_L3"/>
    <property type="match status" value="1"/>
</dbReference>
<dbReference type="NCBIfam" id="TIGR03625">
    <property type="entry name" value="L3_bact"/>
    <property type="match status" value="1"/>
</dbReference>
<comment type="similarity">
    <text evidence="1 7 8">Belongs to the universal ribosomal protein uL3 family.</text>
</comment>
<reference evidence="10 11" key="1">
    <citation type="journal article" date="2010" name="DNA Res.">
        <title>Bacterial lifestyle in a deep-sea hydrothermal vent chimney revealed by the genome sequence of the thermophilic bacterium Deferribacter desulfuricans SSM1.</title>
        <authorList>
            <person name="Takaki Y."/>
            <person name="Shimamura S."/>
            <person name="Nakagawa S."/>
            <person name="Fukuhara Y."/>
            <person name="Horikawa H."/>
            <person name="Ankai A."/>
            <person name="Harada T."/>
            <person name="Hosoyama A."/>
            <person name="Oguchi A."/>
            <person name="Fukui S."/>
            <person name="Fujita N."/>
            <person name="Takami H."/>
            <person name="Takai K."/>
        </authorList>
    </citation>
    <scope>NUCLEOTIDE SEQUENCE [LARGE SCALE GENOMIC DNA]</scope>
    <source>
        <strain evidence="11">DSM 14783 / JCM 11476 / NBRC 101012 / SSM1</strain>
    </source>
</reference>
<dbReference type="PANTHER" id="PTHR11229">
    <property type="entry name" value="50S RIBOSOMAL PROTEIN L3"/>
    <property type="match status" value="1"/>
</dbReference>
<dbReference type="eggNOG" id="COG0087">
    <property type="taxonomic scope" value="Bacteria"/>
</dbReference>
<evidence type="ECO:0000256" key="2">
    <source>
        <dbReference type="ARBA" id="ARBA00022730"/>
    </source>
</evidence>
<dbReference type="GO" id="GO:0003735">
    <property type="term" value="F:structural constituent of ribosome"/>
    <property type="evidence" value="ECO:0007669"/>
    <property type="project" value="UniProtKB-UniRule"/>
</dbReference>
<dbReference type="GO" id="GO:0022625">
    <property type="term" value="C:cytosolic large ribosomal subunit"/>
    <property type="evidence" value="ECO:0007669"/>
    <property type="project" value="TreeGrafter"/>
</dbReference>
<dbReference type="KEGG" id="ddf:DEFDS_1772"/>
<evidence type="ECO:0000256" key="9">
    <source>
        <dbReference type="RuleBase" id="RU003906"/>
    </source>
</evidence>
<dbReference type="GO" id="GO:0019843">
    <property type="term" value="F:rRNA binding"/>
    <property type="evidence" value="ECO:0007669"/>
    <property type="project" value="UniProtKB-UniRule"/>
</dbReference>
<keyword evidence="3 7" id="KW-0694">RNA-binding</keyword>
<gene>
    <name evidence="7 10" type="primary">rplC</name>
    <name evidence="10" type="ordered locus">DEFDS_1772</name>
</gene>
<accession>D3P937</accession>
<dbReference type="OrthoDB" id="9806135at2"/>
<protein>
    <recommendedName>
        <fullName evidence="6 7">Large ribosomal subunit protein uL3</fullName>
    </recommendedName>
</protein>
<dbReference type="HAMAP" id="MF_01325_B">
    <property type="entry name" value="Ribosomal_uL3_B"/>
    <property type="match status" value="1"/>
</dbReference>
<dbReference type="FunFam" id="2.40.30.10:FF:000004">
    <property type="entry name" value="50S ribosomal protein L3"/>
    <property type="match status" value="1"/>
</dbReference>
<evidence type="ECO:0000256" key="6">
    <source>
        <dbReference type="ARBA" id="ARBA00035243"/>
    </source>
</evidence>
<evidence type="ECO:0000256" key="7">
    <source>
        <dbReference type="HAMAP-Rule" id="MF_01325"/>
    </source>
</evidence>
<dbReference type="Gene3D" id="2.40.30.10">
    <property type="entry name" value="Translation factors"/>
    <property type="match status" value="1"/>
</dbReference>
<name>D3P937_DEFDS</name>
<dbReference type="STRING" id="639282.DEFDS_1772"/>